<reference evidence="5" key="1">
    <citation type="submission" date="2021-06" db="EMBL/GenBank/DDBJ databases">
        <authorList>
            <person name="Hodson N. C."/>
            <person name="Mongue J. A."/>
            <person name="Jaron S. K."/>
        </authorList>
    </citation>
    <scope>NUCLEOTIDE SEQUENCE</scope>
</reference>
<dbReference type="Proteomes" id="UP000708208">
    <property type="component" value="Unassembled WGS sequence"/>
</dbReference>
<evidence type="ECO:0000256" key="2">
    <source>
        <dbReference type="RuleBase" id="RU000411"/>
    </source>
</evidence>
<comment type="similarity">
    <text evidence="1 2">Belongs to the serpin family.</text>
</comment>
<organism evidence="5 6">
    <name type="scientific">Allacma fusca</name>
    <dbReference type="NCBI Taxonomy" id="39272"/>
    <lineage>
        <taxon>Eukaryota</taxon>
        <taxon>Metazoa</taxon>
        <taxon>Ecdysozoa</taxon>
        <taxon>Arthropoda</taxon>
        <taxon>Hexapoda</taxon>
        <taxon>Collembola</taxon>
        <taxon>Symphypleona</taxon>
        <taxon>Sminthuridae</taxon>
        <taxon>Allacma</taxon>
    </lineage>
</organism>
<feature type="domain" description="Serpin" evidence="4">
    <location>
        <begin position="100"/>
        <end position="451"/>
    </location>
</feature>
<feature type="compositionally biased region" description="Basic and acidic residues" evidence="3">
    <location>
        <begin position="480"/>
        <end position="490"/>
    </location>
</feature>
<dbReference type="Pfam" id="PF00079">
    <property type="entry name" value="Serpin"/>
    <property type="match status" value="1"/>
</dbReference>
<evidence type="ECO:0000313" key="5">
    <source>
        <dbReference type="EMBL" id="CAG7786208.1"/>
    </source>
</evidence>
<accession>A0A8J2P954</accession>
<dbReference type="CDD" id="cd19601">
    <property type="entry name" value="serpin42Da-like"/>
    <property type="match status" value="1"/>
</dbReference>
<sequence>MHFLSGFLKHYLIRDELHFEQENFIGEQSRSVRHCCITQRRGSNPTRQYSTKVSHKDFNMRVYKGVFALICIALATSAAGQDQSDQDVRDVSNANNDFTTALYNVLKEQNPGNLLFSPFSLSSAMAMVKAGARGVTADEIQKGMRYPASDRTLYNGYSVLLDSLKSNENYTLETANRIYSQTGFALNPSYLDTLRTSLKADAKQLDFSKSAESAQIINGWVEQITRNKIQNLVSPDDLNALTRLVLVNAIYFKGLWENKFDPEYTRQEQFYVSPTKNVTVDMMKKESDYPYVDLTAELDAKAISIPYKGNRLSMIVILPNKVDGLPELERRLQTYRISDIPPKMRTRKISLSLPKFKLETTIDLTDTLKKMGMTSMFGDDADFTNIPAPGSHQPLQLSKAVQKAFLEVNEEGSEAAAATAAIAMARAFIVHPKFHANSPFVLAIYTYETEPLRTNRRASSSRRKTPKITNCNVLFAGKYSAKERKGKGEGRGPGGRHGNRSENKKRSRNSRLHARQ</sequence>
<feature type="region of interest" description="Disordered" evidence="3">
    <location>
        <begin position="479"/>
        <end position="516"/>
    </location>
</feature>
<dbReference type="EMBL" id="CAJVCH010312717">
    <property type="protein sequence ID" value="CAG7786208.1"/>
    <property type="molecule type" value="Genomic_DNA"/>
</dbReference>
<dbReference type="GO" id="GO:0004867">
    <property type="term" value="F:serine-type endopeptidase inhibitor activity"/>
    <property type="evidence" value="ECO:0007669"/>
    <property type="project" value="InterPro"/>
</dbReference>
<gene>
    <name evidence="5" type="ORF">AFUS01_LOCUS24785</name>
</gene>
<dbReference type="OrthoDB" id="671595at2759"/>
<dbReference type="InterPro" id="IPR023796">
    <property type="entry name" value="Serpin_dom"/>
</dbReference>
<dbReference type="InterPro" id="IPR000215">
    <property type="entry name" value="Serpin_fam"/>
</dbReference>
<evidence type="ECO:0000259" key="4">
    <source>
        <dbReference type="SMART" id="SM00093"/>
    </source>
</evidence>
<protein>
    <recommendedName>
        <fullName evidence="4">Serpin domain-containing protein</fullName>
    </recommendedName>
</protein>
<name>A0A8J2P954_9HEXA</name>
<dbReference type="PANTHER" id="PTHR11461:SF211">
    <property type="entry name" value="GH10112P-RELATED"/>
    <property type="match status" value="1"/>
</dbReference>
<keyword evidence="6" id="KW-1185">Reference proteome</keyword>
<feature type="compositionally biased region" description="Basic residues" evidence="3">
    <location>
        <begin position="505"/>
        <end position="516"/>
    </location>
</feature>
<dbReference type="AlphaFoldDB" id="A0A8J2P954"/>
<evidence type="ECO:0000256" key="1">
    <source>
        <dbReference type="ARBA" id="ARBA00009500"/>
    </source>
</evidence>
<evidence type="ECO:0000256" key="3">
    <source>
        <dbReference type="SAM" id="MobiDB-lite"/>
    </source>
</evidence>
<dbReference type="PANTHER" id="PTHR11461">
    <property type="entry name" value="SERINE PROTEASE INHIBITOR, SERPIN"/>
    <property type="match status" value="1"/>
</dbReference>
<dbReference type="SMART" id="SM00093">
    <property type="entry name" value="SERPIN"/>
    <property type="match status" value="1"/>
</dbReference>
<comment type="caution">
    <text evidence="5">The sequence shown here is derived from an EMBL/GenBank/DDBJ whole genome shotgun (WGS) entry which is preliminary data.</text>
</comment>
<evidence type="ECO:0000313" key="6">
    <source>
        <dbReference type="Proteomes" id="UP000708208"/>
    </source>
</evidence>
<proteinExistence type="inferred from homology"/>
<dbReference type="GO" id="GO:0005615">
    <property type="term" value="C:extracellular space"/>
    <property type="evidence" value="ECO:0007669"/>
    <property type="project" value="InterPro"/>
</dbReference>